<evidence type="ECO:0008006" key="3">
    <source>
        <dbReference type="Google" id="ProtNLM"/>
    </source>
</evidence>
<name>A0ABR1GHX7_9HYPO</name>
<reference evidence="1 2" key="1">
    <citation type="journal article" date="2025" name="Microbiol. Resour. Announc.">
        <title>Draft genome sequences for Neonectria magnoliae and Neonectria punicea, canker pathogens of Liriodendron tulipifera and Acer saccharum in West Virginia.</title>
        <authorList>
            <person name="Petronek H.M."/>
            <person name="Kasson M.T."/>
            <person name="Metheny A.M."/>
            <person name="Stauder C.M."/>
            <person name="Lovett B."/>
            <person name="Lynch S.C."/>
            <person name="Garnas J.R."/>
            <person name="Kasson L.R."/>
            <person name="Stajich J.E."/>
        </authorList>
    </citation>
    <scope>NUCLEOTIDE SEQUENCE [LARGE SCALE GENOMIC DNA]</scope>
    <source>
        <strain evidence="1 2">NRRL 64653</strain>
    </source>
</reference>
<dbReference type="InterPro" id="IPR036928">
    <property type="entry name" value="AS_sf"/>
</dbReference>
<evidence type="ECO:0000313" key="2">
    <source>
        <dbReference type="Proteomes" id="UP001498476"/>
    </source>
</evidence>
<accession>A0ABR1GHX7</accession>
<evidence type="ECO:0000313" key="1">
    <source>
        <dbReference type="EMBL" id="KAK7397826.1"/>
    </source>
</evidence>
<dbReference type="Gene3D" id="3.90.1300.10">
    <property type="entry name" value="Amidase signature (AS) domain"/>
    <property type="match status" value="1"/>
</dbReference>
<proteinExistence type="predicted"/>
<protein>
    <recommendedName>
        <fullName evidence="3">Amidase domain-containing protein</fullName>
    </recommendedName>
</protein>
<organism evidence="1 2">
    <name type="scientific">Neonectria punicea</name>
    <dbReference type="NCBI Taxonomy" id="979145"/>
    <lineage>
        <taxon>Eukaryota</taxon>
        <taxon>Fungi</taxon>
        <taxon>Dikarya</taxon>
        <taxon>Ascomycota</taxon>
        <taxon>Pezizomycotina</taxon>
        <taxon>Sordariomycetes</taxon>
        <taxon>Hypocreomycetidae</taxon>
        <taxon>Hypocreales</taxon>
        <taxon>Nectriaceae</taxon>
        <taxon>Neonectria</taxon>
    </lineage>
</organism>
<dbReference type="SUPFAM" id="SSF75304">
    <property type="entry name" value="Amidase signature (AS) enzymes"/>
    <property type="match status" value="1"/>
</dbReference>
<gene>
    <name evidence="1" type="ORF">QQX98_012807</name>
</gene>
<dbReference type="Proteomes" id="UP001498476">
    <property type="component" value="Unassembled WGS sequence"/>
</dbReference>
<dbReference type="EMBL" id="JAZAVJ010000425">
    <property type="protein sequence ID" value="KAK7397826.1"/>
    <property type="molecule type" value="Genomic_DNA"/>
</dbReference>
<sequence length="73" mass="7944">MLGFGSLRPGQSRSSTVSSRPLRLATIADLRAGLNSGQFTYKQLVEAYINRIHQVNDKLRPVSQLSDNAVATA</sequence>
<keyword evidence="2" id="KW-1185">Reference proteome</keyword>
<comment type="caution">
    <text evidence="1">The sequence shown here is derived from an EMBL/GenBank/DDBJ whole genome shotgun (WGS) entry which is preliminary data.</text>
</comment>